<dbReference type="InterPro" id="IPR000587">
    <property type="entry name" value="Creatinase_N"/>
</dbReference>
<dbReference type="AlphaFoldDB" id="A0A1M6DEC7"/>
<accession>A0A1M6DEC7</accession>
<name>A0A1M6DEC7_9FIRM</name>
<feature type="domain" description="Creatinase N-terminal" evidence="1">
    <location>
        <begin position="11"/>
        <end position="46"/>
    </location>
</feature>
<evidence type="ECO:0000313" key="3">
    <source>
        <dbReference type="Proteomes" id="UP000183954"/>
    </source>
</evidence>
<dbReference type="InterPro" id="IPR029149">
    <property type="entry name" value="Creatin/AminoP/Spt16_N"/>
</dbReference>
<proteinExistence type="predicted"/>
<gene>
    <name evidence="2" type="ORF">SAMN02746098_04522</name>
</gene>
<dbReference type="STRING" id="1121420.SAMN02746098_04522"/>
<dbReference type="SUPFAM" id="SSF53092">
    <property type="entry name" value="Creatinase/prolidase N-terminal domain"/>
    <property type="match status" value="1"/>
</dbReference>
<dbReference type="Gene3D" id="3.40.350.10">
    <property type="entry name" value="Creatinase/prolidase N-terminal domain"/>
    <property type="match status" value="1"/>
</dbReference>
<dbReference type="Pfam" id="PF01321">
    <property type="entry name" value="Creatinase_N"/>
    <property type="match status" value="1"/>
</dbReference>
<keyword evidence="3" id="KW-1185">Reference proteome</keyword>
<evidence type="ECO:0000313" key="2">
    <source>
        <dbReference type="EMBL" id="SHI71626.1"/>
    </source>
</evidence>
<protein>
    <recommendedName>
        <fullName evidence="1">Creatinase N-terminal domain-containing protein</fullName>
    </recommendedName>
</protein>
<dbReference type="RefSeq" id="WP_242947671.1">
    <property type="nucleotide sequence ID" value="NZ_FQXJ01000023.1"/>
</dbReference>
<sequence>MRIPIEELQERVSNLQVNLQKRGIEGALLVQRADTLYFSGTAQNVHVYKNWNGSSH</sequence>
<dbReference type="Proteomes" id="UP000183954">
    <property type="component" value="Unassembled WGS sequence"/>
</dbReference>
<reference evidence="3" key="1">
    <citation type="submission" date="2016-11" db="EMBL/GenBank/DDBJ databases">
        <authorList>
            <person name="Varghese N."/>
            <person name="Submissions S."/>
        </authorList>
    </citation>
    <scope>NUCLEOTIDE SEQUENCE [LARGE SCALE GENOMIC DNA]</scope>
    <source>
        <strain evidence="3">DSM 15449</strain>
    </source>
</reference>
<organism evidence="2 3">
    <name type="scientific">Desulfosporosinus lacus DSM 15449</name>
    <dbReference type="NCBI Taxonomy" id="1121420"/>
    <lineage>
        <taxon>Bacteria</taxon>
        <taxon>Bacillati</taxon>
        <taxon>Bacillota</taxon>
        <taxon>Clostridia</taxon>
        <taxon>Eubacteriales</taxon>
        <taxon>Desulfitobacteriaceae</taxon>
        <taxon>Desulfosporosinus</taxon>
    </lineage>
</organism>
<evidence type="ECO:0000259" key="1">
    <source>
        <dbReference type="Pfam" id="PF01321"/>
    </source>
</evidence>
<dbReference type="EMBL" id="FQXJ01000023">
    <property type="protein sequence ID" value="SHI71626.1"/>
    <property type="molecule type" value="Genomic_DNA"/>
</dbReference>